<dbReference type="EMBL" id="VSSQ01127734">
    <property type="protein sequence ID" value="MPN56870.1"/>
    <property type="molecule type" value="Genomic_DNA"/>
</dbReference>
<gene>
    <name evidence="3" type="primary">ysdC_47</name>
    <name evidence="3" type="ORF">SDC9_204563</name>
</gene>
<sequence>MRVKDGSFIANKALNKAIIEASKKENIRYQIDVLARAGTDASGMQQSGGGAVSTSLNMPMRYIHTANGMIYKEDIKEALKLLCVILKMNI</sequence>
<dbReference type="AlphaFoldDB" id="A0A645J130"/>
<evidence type="ECO:0000256" key="1">
    <source>
        <dbReference type="ARBA" id="ARBA00022723"/>
    </source>
</evidence>
<evidence type="ECO:0000313" key="3">
    <source>
        <dbReference type="EMBL" id="MPN56870.1"/>
    </source>
</evidence>
<dbReference type="PANTHER" id="PTHR32481:SF0">
    <property type="entry name" value="AMINOPEPTIDASE YPDE-RELATED"/>
    <property type="match status" value="1"/>
</dbReference>
<dbReference type="SUPFAM" id="SSF53187">
    <property type="entry name" value="Zn-dependent exopeptidases"/>
    <property type="match status" value="1"/>
</dbReference>
<dbReference type="GO" id="GO:0004177">
    <property type="term" value="F:aminopeptidase activity"/>
    <property type="evidence" value="ECO:0007669"/>
    <property type="project" value="UniProtKB-KW"/>
</dbReference>
<keyword evidence="3" id="KW-0031">Aminopeptidase</keyword>
<organism evidence="3">
    <name type="scientific">bioreactor metagenome</name>
    <dbReference type="NCBI Taxonomy" id="1076179"/>
    <lineage>
        <taxon>unclassified sequences</taxon>
        <taxon>metagenomes</taxon>
        <taxon>ecological metagenomes</taxon>
    </lineage>
</organism>
<dbReference type="PANTHER" id="PTHR32481">
    <property type="entry name" value="AMINOPEPTIDASE"/>
    <property type="match status" value="1"/>
</dbReference>
<reference evidence="3" key="1">
    <citation type="submission" date="2019-08" db="EMBL/GenBank/DDBJ databases">
        <authorList>
            <person name="Kucharzyk K."/>
            <person name="Murdoch R.W."/>
            <person name="Higgins S."/>
            <person name="Loffler F."/>
        </authorList>
    </citation>
    <scope>NUCLEOTIDE SEQUENCE</scope>
</reference>
<dbReference type="Gene3D" id="3.40.630.10">
    <property type="entry name" value="Zn peptidases"/>
    <property type="match status" value="1"/>
</dbReference>
<comment type="caution">
    <text evidence="3">The sequence shown here is derived from an EMBL/GenBank/DDBJ whole genome shotgun (WGS) entry which is preliminary data.</text>
</comment>
<dbReference type="InterPro" id="IPR051464">
    <property type="entry name" value="Peptidase_M42_aminopept"/>
</dbReference>
<proteinExistence type="predicted"/>
<name>A0A645J130_9ZZZZ</name>
<protein>
    <submittedName>
        <fullName evidence="3">Putative aminopeptidase YsdC</fullName>
        <ecNumber evidence="3">3.4.11.-</ecNumber>
    </submittedName>
</protein>
<accession>A0A645J130</accession>
<dbReference type="Pfam" id="PF05343">
    <property type="entry name" value="Peptidase_M42"/>
    <property type="match status" value="1"/>
</dbReference>
<keyword evidence="1" id="KW-0479">Metal-binding</keyword>
<keyword evidence="3" id="KW-0645">Protease</keyword>
<keyword evidence="2 3" id="KW-0378">Hydrolase</keyword>
<evidence type="ECO:0000256" key="2">
    <source>
        <dbReference type="ARBA" id="ARBA00022801"/>
    </source>
</evidence>
<dbReference type="GO" id="GO:0046872">
    <property type="term" value="F:metal ion binding"/>
    <property type="evidence" value="ECO:0007669"/>
    <property type="project" value="UniProtKB-KW"/>
</dbReference>
<dbReference type="EC" id="3.4.11.-" evidence="3"/>
<dbReference type="InterPro" id="IPR008007">
    <property type="entry name" value="Peptidase_M42"/>
</dbReference>